<comment type="caution">
    <text evidence="2">The sequence shown here is derived from an EMBL/GenBank/DDBJ whole genome shotgun (WGS) entry which is preliminary data.</text>
</comment>
<dbReference type="AlphaFoldDB" id="A0A7V5RPP8"/>
<name>A0A7V5RPP8_CALAY</name>
<organism evidence="2">
    <name type="scientific">Caldithrix abyssi</name>
    <dbReference type="NCBI Taxonomy" id="187145"/>
    <lineage>
        <taxon>Bacteria</taxon>
        <taxon>Pseudomonadati</taxon>
        <taxon>Calditrichota</taxon>
        <taxon>Calditrichia</taxon>
        <taxon>Calditrichales</taxon>
        <taxon>Calditrichaceae</taxon>
        <taxon>Caldithrix</taxon>
    </lineage>
</organism>
<proteinExistence type="predicted"/>
<dbReference type="EMBL" id="DRLI01000101">
    <property type="protein sequence ID" value="HHM01890.1"/>
    <property type="molecule type" value="Genomic_DNA"/>
</dbReference>
<evidence type="ECO:0000313" key="2">
    <source>
        <dbReference type="EMBL" id="HHM01890.1"/>
    </source>
</evidence>
<feature type="chain" id="PRO_5030800889" evidence="1">
    <location>
        <begin position="21"/>
        <end position="136"/>
    </location>
</feature>
<gene>
    <name evidence="2" type="ORF">ENJ15_02685</name>
</gene>
<accession>A0A7V5RPP8</accession>
<evidence type="ECO:0000256" key="1">
    <source>
        <dbReference type="SAM" id="SignalP"/>
    </source>
</evidence>
<keyword evidence="1" id="KW-0732">Signal</keyword>
<protein>
    <submittedName>
        <fullName evidence="2">Uncharacterized protein</fullName>
    </submittedName>
</protein>
<feature type="signal peptide" evidence="1">
    <location>
        <begin position="1"/>
        <end position="20"/>
    </location>
</feature>
<sequence>MKRILILFLISFCGLTPLFAQNTVMTRWEKQVIAIRLTADMQKQIDMESLAHNVSIGNKKFDTLASSINTRAIVPYTDPNINGGTEEQWLILYFDSELEAADIVHDFEQLPVVEQAQIIGVKTLAFEEVKKKPLFV</sequence>
<dbReference type="Proteomes" id="UP000885771">
    <property type="component" value="Unassembled WGS sequence"/>
</dbReference>
<reference evidence="2" key="1">
    <citation type="journal article" date="2020" name="mSystems">
        <title>Genome- and Community-Level Interaction Insights into Carbon Utilization and Element Cycling Functions of Hydrothermarchaeota in Hydrothermal Sediment.</title>
        <authorList>
            <person name="Zhou Z."/>
            <person name="Liu Y."/>
            <person name="Xu W."/>
            <person name="Pan J."/>
            <person name="Luo Z.H."/>
            <person name="Li M."/>
        </authorList>
    </citation>
    <scope>NUCLEOTIDE SEQUENCE [LARGE SCALE GENOMIC DNA]</scope>
    <source>
        <strain evidence="2">HyVt-460</strain>
    </source>
</reference>